<dbReference type="Gene3D" id="1.10.10.60">
    <property type="entry name" value="Homeodomain-like"/>
    <property type="match status" value="1"/>
</dbReference>
<dbReference type="PANTHER" id="PTHR40055:SF1">
    <property type="entry name" value="TRANSCRIPTIONAL REGULATOR YGIV-RELATED"/>
    <property type="match status" value="1"/>
</dbReference>
<evidence type="ECO:0000313" key="6">
    <source>
        <dbReference type="Proteomes" id="UP000441586"/>
    </source>
</evidence>
<protein>
    <submittedName>
        <fullName evidence="5">Helix-turn-helix domain-containing protein</fullName>
    </submittedName>
</protein>
<organism evidence="5 6">
    <name type="scientific">Parasedimentitalea maritima</name>
    <dbReference type="NCBI Taxonomy" id="2578117"/>
    <lineage>
        <taxon>Bacteria</taxon>
        <taxon>Pseudomonadati</taxon>
        <taxon>Pseudomonadota</taxon>
        <taxon>Alphaproteobacteria</taxon>
        <taxon>Rhodobacterales</taxon>
        <taxon>Paracoccaceae</taxon>
        <taxon>Parasedimentitalea</taxon>
    </lineage>
</organism>
<dbReference type="Pfam" id="PF12833">
    <property type="entry name" value="HTH_18"/>
    <property type="match status" value="1"/>
</dbReference>
<proteinExistence type="predicted"/>
<evidence type="ECO:0000256" key="3">
    <source>
        <dbReference type="ARBA" id="ARBA00023163"/>
    </source>
</evidence>
<evidence type="ECO:0000256" key="1">
    <source>
        <dbReference type="ARBA" id="ARBA00023015"/>
    </source>
</evidence>
<dbReference type="EMBL" id="WSFO01000001">
    <property type="protein sequence ID" value="KAE9632500.1"/>
    <property type="molecule type" value="Genomic_DNA"/>
</dbReference>
<dbReference type="Proteomes" id="UP000441586">
    <property type="component" value="Unassembled WGS sequence"/>
</dbReference>
<sequence length="280" mass="31227">MPNSYEDRILRVLSYIHDNPAGDLSLDTIADVAAMSRFHWHRVFRAMTGETCAQAVRRIRLHRASIWLVNDDRSIDQIAADIGYPNTASFARAFAEMFGARPASFRAAGRALPPVSTLKSGDFRMYPVTIRQEPKRRLASIRHVGAYYKIGKAFENLVAICTSRNLWPDVGGFVGVYCDNPEVIPEDKLNSRAGVIWHGDVIPEGLEEYNLPGGKTAVMTYKGPYAGLAEAYQTLFGNWLPNSGEEPADMPCYEISLNSPRDTTPEDLLTEICLPLKWTS</sequence>
<keyword evidence="3" id="KW-0804">Transcription</keyword>
<dbReference type="InterPro" id="IPR009057">
    <property type="entry name" value="Homeodomain-like_sf"/>
</dbReference>
<dbReference type="Pfam" id="PF06445">
    <property type="entry name" value="GyrI-like"/>
    <property type="match status" value="1"/>
</dbReference>
<dbReference type="InterPro" id="IPR020449">
    <property type="entry name" value="Tscrpt_reg_AraC-type_HTH"/>
</dbReference>
<dbReference type="GO" id="GO:0043565">
    <property type="term" value="F:sequence-specific DNA binding"/>
    <property type="evidence" value="ECO:0007669"/>
    <property type="project" value="InterPro"/>
</dbReference>
<dbReference type="GO" id="GO:0003700">
    <property type="term" value="F:DNA-binding transcription factor activity"/>
    <property type="evidence" value="ECO:0007669"/>
    <property type="project" value="InterPro"/>
</dbReference>
<dbReference type="SMART" id="SM00871">
    <property type="entry name" value="AraC_E_bind"/>
    <property type="match status" value="1"/>
</dbReference>
<dbReference type="InterPro" id="IPR029442">
    <property type="entry name" value="GyrI-like"/>
</dbReference>
<feature type="domain" description="HTH araC/xylS-type" evidence="4">
    <location>
        <begin position="10"/>
        <end position="108"/>
    </location>
</feature>
<keyword evidence="1" id="KW-0805">Transcription regulation</keyword>
<dbReference type="InterPro" id="IPR050908">
    <property type="entry name" value="SmbC-like"/>
</dbReference>
<keyword evidence="2" id="KW-0238">DNA-binding</keyword>
<gene>
    <name evidence="5" type="ORF">GP644_01610</name>
</gene>
<dbReference type="InterPro" id="IPR011256">
    <property type="entry name" value="Reg_factor_effector_dom_sf"/>
</dbReference>
<reference evidence="5 6" key="1">
    <citation type="submission" date="2019-12" db="EMBL/GenBank/DDBJ databases">
        <authorList>
            <person name="Zhang Y.-J."/>
        </authorList>
    </citation>
    <scope>NUCLEOTIDE SEQUENCE [LARGE SCALE GENOMIC DNA]</scope>
    <source>
        <strain evidence="5 6">H18S-6</strain>
    </source>
</reference>
<dbReference type="SUPFAM" id="SSF55136">
    <property type="entry name" value="Probable bacterial effector-binding domain"/>
    <property type="match status" value="1"/>
</dbReference>
<comment type="caution">
    <text evidence="5">The sequence shown here is derived from an EMBL/GenBank/DDBJ whole genome shotgun (WGS) entry which is preliminary data.</text>
</comment>
<evidence type="ECO:0000256" key="2">
    <source>
        <dbReference type="ARBA" id="ARBA00023125"/>
    </source>
</evidence>
<evidence type="ECO:0000259" key="4">
    <source>
        <dbReference type="PROSITE" id="PS01124"/>
    </source>
</evidence>
<dbReference type="SMART" id="SM00342">
    <property type="entry name" value="HTH_ARAC"/>
    <property type="match status" value="1"/>
</dbReference>
<dbReference type="InterPro" id="IPR010499">
    <property type="entry name" value="AraC_E-bd"/>
</dbReference>
<name>A0A6A4RNF0_9RHOB</name>
<dbReference type="SUPFAM" id="SSF46689">
    <property type="entry name" value="Homeodomain-like"/>
    <property type="match status" value="2"/>
</dbReference>
<dbReference type="AlphaFoldDB" id="A0A6A4RNF0"/>
<dbReference type="PANTHER" id="PTHR40055">
    <property type="entry name" value="TRANSCRIPTIONAL REGULATOR YGIV-RELATED"/>
    <property type="match status" value="1"/>
</dbReference>
<accession>A0A6A4RNF0</accession>
<dbReference type="InterPro" id="IPR018060">
    <property type="entry name" value="HTH_AraC"/>
</dbReference>
<dbReference type="Gene3D" id="3.20.80.10">
    <property type="entry name" value="Regulatory factor, effector binding domain"/>
    <property type="match status" value="1"/>
</dbReference>
<dbReference type="PRINTS" id="PR00032">
    <property type="entry name" value="HTHARAC"/>
</dbReference>
<dbReference type="RefSeq" id="WP_158976527.1">
    <property type="nucleotide sequence ID" value="NZ_WSFO01000001.1"/>
</dbReference>
<evidence type="ECO:0000313" key="5">
    <source>
        <dbReference type="EMBL" id="KAE9632500.1"/>
    </source>
</evidence>
<dbReference type="PROSITE" id="PS01124">
    <property type="entry name" value="HTH_ARAC_FAMILY_2"/>
    <property type="match status" value="1"/>
</dbReference>